<organism evidence="2 3">
    <name type="scientific">Spirosoma aureum</name>
    <dbReference type="NCBI Taxonomy" id="2692134"/>
    <lineage>
        <taxon>Bacteria</taxon>
        <taxon>Pseudomonadati</taxon>
        <taxon>Bacteroidota</taxon>
        <taxon>Cytophagia</taxon>
        <taxon>Cytophagales</taxon>
        <taxon>Cytophagaceae</taxon>
        <taxon>Spirosoma</taxon>
    </lineage>
</organism>
<feature type="transmembrane region" description="Helical" evidence="1">
    <location>
        <begin position="16"/>
        <end position="37"/>
    </location>
</feature>
<keyword evidence="3" id="KW-1185">Reference proteome</keyword>
<feature type="transmembrane region" description="Helical" evidence="1">
    <location>
        <begin position="145"/>
        <end position="165"/>
    </location>
</feature>
<keyword evidence="1" id="KW-0472">Membrane</keyword>
<name>A0A6G9APV1_9BACT</name>
<protein>
    <submittedName>
        <fullName evidence="2">Uncharacterized protein</fullName>
    </submittedName>
</protein>
<dbReference type="RefSeq" id="WP_167210712.1">
    <property type="nucleotide sequence ID" value="NZ_CP050063.1"/>
</dbReference>
<evidence type="ECO:0000313" key="2">
    <source>
        <dbReference type="EMBL" id="QIP14511.1"/>
    </source>
</evidence>
<feature type="transmembrane region" description="Helical" evidence="1">
    <location>
        <begin position="101"/>
        <end position="125"/>
    </location>
</feature>
<proteinExistence type="predicted"/>
<evidence type="ECO:0000313" key="3">
    <source>
        <dbReference type="Proteomes" id="UP000501802"/>
    </source>
</evidence>
<keyword evidence="1" id="KW-1133">Transmembrane helix</keyword>
<accession>A0A6G9APV1</accession>
<dbReference type="KEGG" id="spib:G8759_18775"/>
<feature type="transmembrane region" description="Helical" evidence="1">
    <location>
        <begin position="57"/>
        <end position="80"/>
    </location>
</feature>
<sequence>MMKEVQLTRSFLKNPLSSLIILLVIVVFIELLSWNIAYEAKLKLINRAGGLWVYITALVRSLIIPEISTALIIAALLNLFHRLFKITQVKLNWTSLVRYELSFLPILLLAYPIFSPVTQTIRFLLEAYPDYTFTNYWINYLQISLWLSIYVRYLLPVCIIGYLLLNISLLFDFQKSGRASATSTATL</sequence>
<dbReference type="EMBL" id="CP050063">
    <property type="protein sequence ID" value="QIP14511.1"/>
    <property type="molecule type" value="Genomic_DNA"/>
</dbReference>
<keyword evidence="1" id="KW-0812">Transmembrane</keyword>
<evidence type="ECO:0000256" key="1">
    <source>
        <dbReference type="SAM" id="Phobius"/>
    </source>
</evidence>
<reference evidence="2 3" key="1">
    <citation type="submission" date="2020-03" db="EMBL/GenBank/DDBJ databases">
        <authorList>
            <person name="Kim M.K."/>
        </authorList>
    </citation>
    <scope>NUCLEOTIDE SEQUENCE [LARGE SCALE GENOMIC DNA]</scope>
    <source>
        <strain evidence="2 3">BT328</strain>
    </source>
</reference>
<dbReference type="Proteomes" id="UP000501802">
    <property type="component" value="Chromosome"/>
</dbReference>
<dbReference type="AlphaFoldDB" id="A0A6G9APV1"/>
<gene>
    <name evidence="2" type="ORF">G8759_18775</name>
</gene>